<organism evidence="1">
    <name type="scientific">marine sediment metagenome</name>
    <dbReference type="NCBI Taxonomy" id="412755"/>
    <lineage>
        <taxon>unclassified sequences</taxon>
        <taxon>metagenomes</taxon>
        <taxon>ecological metagenomes</taxon>
    </lineage>
</organism>
<evidence type="ECO:0000313" key="1">
    <source>
        <dbReference type="EMBL" id="KKM96933.1"/>
    </source>
</evidence>
<sequence length="177" mass="19917">MSTFPRTLEHTKNYLVNIQVFGDKILESEPAELNYIATSFNINYSGGSDFVHQKGRKTASAFAMQPTVSINLRCYMSEPEFSVIVSNIITNQQHILLTVGKLRDSIKFTELFREDDGGEKKEIDPLVDSSATIYEVVGYMKDARITATAGDFIVVDFTVNADEINEFNPNDLLTFKQ</sequence>
<comment type="caution">
    <text evidence="1">The sequence shown here is derived from an EMBL/GenBank/DDBJ whole genome shotgun (WGS) entry which is preliminary data.</text>
</comment>
<protein>
    <submittedName>
        <fullName evidence="1">Uncharacterized protein</fullName>
    </submittedName>
</protein>
<proteinExistence type="predicted"/>
<gene>
    <name evidence="1" type="ORF">LCGC14_1173120</name>
</gene>
<reference evidence="1" key="1">
    <citation type="journal article" date="2015" name="Nature">
        <title>Complex archaea that bridge the gap between prokaryotes and eukaryotes.</title>
        <authorList>
            <person name="Spang A."/>
            <person name="Saw J.H."/>
            <person name="Jorgensen S.L."/>
            <person name="Zaremba-Niedzwiedzka K."/>
            <person name="Martijn J."/>
            <person name="Lind A.E."/>
            <person name="van Eijk R."/>
            <person name="Schleper C."/>
            <person name="Guy L."/>
            <person name="Ettema T.J."/>
        </authorList>
    </citation>
    <scope>NUCLEOTIDE SEQUENCE</scope>
</reference>
<accession>A0A0F9LU60</accession>
<dbReference type="AlphaFoldDB" id="A0A0F9LU60"/>
<dbReference type="EMBL" id="LAZR01005814">
    <property type="protein sequence ID" value="KKM96933.1"/>
    <property type="molecule type" value="Genomic_DNA"/>
</dbReference>
<name>A0A0F9LU60_9ZZZZ</name>